<dbReference type="GO" id="GO:0042602">
    <property type="term" value="F:riboflavin reductase (NADPH) activity"/>
    <property type="evidence" value="ECO:0007669"/>
    <property type="project" value="TreeGrafter"/>
</dbReference>
<dbReference type="PANTHER" id="PTHR30466:SF1">
    <property type="entry name" value="FMN REDUCTASE (NADH) RUTF"/>
    <property type="match status" value="1"/>
</dbReference>
<sequence length="167" mass="17767">MIDKATYRDAMAHLGAAVNVVTSDGPAGRCGCTASAVCGVTDQPPMLLVCINRSSRNNAAFKENARLCVNVLDAGQQALAMRFSAKDLAVEDRFSVGEWHVLETGSPVLRGAAVSLDCDITFTAEVGTHTVFYCAVRAAATQHDSEALIYFGRGFHRVGRLSQNLGC</sequence>
<evidence type="ECO:0000313" key="3">
    <source>
        <dbReference type="EMBL" id="OZI63648.1"/>
    </source>
</evidence>
<feature type="domain" description="Flavin reductase like" evidence="2">
    <location>
        <begin position="11"/>
        <end position="157"/>
    </location>
</feature>
<dbReference type="SMART" id="SM00903">
    <property type="entry name" value="Flavin_Reduct"/>
    <property type="match status" value="1"/>
</dbReference>
<gene>
    <name evidence="3" type="ORF">CAL28_28655</name>
</gene>
<dbReference type="SUPFAM" id="SSF50475">
    <property type="entry name" value="FMN-binding split barrel"/>
    <property type="match status" value="1"/>
</dbReference>
<dbReference type="Proteomes" id="UP000215767">
    <property type="component" value="Unassembled WGS sequence"/>
</dbReference>
<dbReference type="GO" id="GO:0006208">
    <property type="term" value="P:pyrimidine nucleobase catabolic process"/>
    <property type="evidence" value="ECO:0007669"/>
    <property type="project" value="TreeGrafter"/>
</dbReference>
<name>A0A261UP24_9BORD</name>
<dbReference type="EMBL" id="NEVS01000004">
    <property type="protein sequence ID" value="OZI63648.1"/>
    <property type="molecule type" value="Genomic_DNA"/>
</dbReference>
<evidence type="ECO:0000259" key="2">
    <source>
        <dbReference type="SMART" id="SM00903"/>
    </source>
</evidence>
<dbReference type="InterPro" id="IPR012349">
    <property type="entry name" value="Split_barrel_FMN-bd"/>
</dbReference>
<protein>
    <recommendedName>
        <fullName evidence="2">Flavin reductase like domain-containing protein</fullName>
    </recommendedName>
</protein>
<dbReference type="AlphaFoldDB" id="A0A261UP24"/>
<organism evidence="3 4">
    <name type="scientific">Bordetella genomosp. 11</name>
    <dbReference type="NCBI Taxonomy" id="1416808"/>
    <lineage>
        <taxon>Bacteria</taxon>
        <taxon>Pseudomonadati</taxon>
        <taxon>Pseudomonadota</taxon>
        <taxon>Betaproteobacteria</taxon>
        <taxon>Burkholderiales</taxon>
        <taxon>Alcaligenaceae</taxon>
        <taxon>Bordetella</taxon>
    </lineage>
</organism>
<comment type="caution">
    <text evidence="3">The sequence shown here is derived from an EMBL/GenBank/DDBJ whole genome shotgun (WGS) entry which is preliminary data.</text>
</comment>
<dbReference type="GO" id="GO:0010181">
    <property type="term" value="F:FMN binding"/>
    <property type="evidence" value="ECO:0007669"/>
    <property type="project" value="InterPro"/>
</dbReference>
<evidence type="ECO:0000256" key="1">
    <source>
        <dbReference type="ARBA" id="ARBA00023002"/>
    </source>
</evidence>
<accession>A0A261UP24</accession>
<keyword evidence="4" id="KW-1185">Reference proteome</keyword>
<dbReference type="Gene3D" id="2.30.110.10">
    <property type="entry name" value="Electron Transport, Fmn-binding Protein, Chain A"/>
    <property type="match status" value="1"/>
</dbReference>
<keyword evidence="1" id="KW-0560">Oxidoreductase</keyword>
<evidence type="ECO:0000313" key="4">
    <source>
        <dbReference type="Proteomes" id="UP000215767"/>
    </source>
</evidence>
<dbReference type="OrthoDB" id="8525727at2"/>
<proteinExistence type="predicted"/>
<reference evidence="4" key="1">
    <citation type="submission" date="2017-05" db="EMBL/GenBank/DDBJ databases">
        <title>Complete and WGS of Bordetella genogroups.</title>
        <authorList>
            <person name="Spilker T."/>
            <person name="Lipuma J."/>
        </authorList>
    </citation>
    <scope>NUCLEOTIDE SEQUENCE [LARGE SCALE GENOMIC DNA]</scope>
    <source>
        <strain evidence="4">AU8856</strain>
    </source>
</reference>
<dbReference type="RefSeq" id="WP_094844908.1">
    <property type="nucleotide sequence ID" value="NZ_NEVS01000004.1"/>
</dbReference>
<dbReference type="InterPro" id="IPR050268">
    <property type="entry name" value="NADH-dep_flavin_reductase"/>
</dbReference>
<dbReference type="InterPro" id="IPR002563">
    <property type="entry name" value="Flavin_Rdtase-like_dom"/>
</dbReference>
<dbReference type="PANTHER" id="PTHR30466">
    <property type="entry name" value="FLAVIN REDUCTASE"/>
    <property type="match status" value="1"/>
</dbReference>
<dbReference type="Pfam" id="PF01613">
    <property type="entry name" value="Flavin_Reduct"/>
    <property type="match status" value="1"/>
</dbReference>